<dbReference type="InterPro" id="IPR011050">
    <property type="entry name" value="Pectin_lyase_fold/virulence"/>
</dbReference>
<dbReference type="PANTHER" id="PTHR12338">
    <property type="entry name" value="AUTOTRANSPORTER"/>
    <property type="match status" value="1"/>
</dbReference>
<name>A0A239HAX7_9SPHN</name>
<dbReference type="InterPro" id="IPR041248">
    <property type="entry name" value="YDG"/>
</dbReference>
<dbReference type="InterPro" id="IPR012334">
    <property type="entry name" value="Pectin_lyas_fold"/>
</dbReference>
<dbReference type="NCBIfam" id="TIGR01901">
    <property type="entry name" value="adhes_NPXG"/>
    <property type="match status" value="1"/>
</dbReference>
<dbReference type="Proteomes" id="UP000198339">
    <property type="component" value="Unassembled WGS sequence"/>
</dbReference>
<protein>
    <submittedName>
        <fullName evidence="3">Filamentous hemagglutinin family N-terminal domain-containing protein</fullName>
    </submittedName>
</protein>
<dbReference type="PANTHER" id="PTHR12338:SF5">
    <property type="entry name" value="ANTIGEN 43-RELATED"/>
    <property type="match status" value="1"/>
</dbReference>
<gene>
    <name evidence="3" type="ORF">SAMN06295955_10543</name>
</gene>
<reference evidence="3 4" key="1">
    <citation type="submission" date="2017-06" db="EMBL/GenBank/DDBJ databases">
        <authorList>
            <person name="Kim H.J."/>
            <person name="Triplett B.A."/>
        </authorList>
    </citation>
    <scope>NUCLEOTIDE SEQUENCE [LARGE SCALE GENOMIC DNA]</scope>
    <source>
        <strain evidence="3 4">DS15</strain>
    </source>
</reference>
<sequence>MQRKTMRRSLLSCSALAEPNRTPGAAALLAGLLLFAAAPVHAQTAPAPPLPSGGVFVSGKGTIGDAAGKTLSIEQSSARGVIDWRSFSIDLDHKVTIDNGSGATLNRVMGGLMSQINGSLSATGSVYLINPHGVVVGAEGTVVTGGDFVASTRAVDPDRFMAGGDLTFRGSSAGDIVNAGRIESLEGSVALFARSVTNRGAIRAPKGRVTAAAANEILLTTTDGKADRVYVSPGSGGGDIIQAGQIEAAAVALRAAKGNIFALAGNRDGLVQATGTAVIDGELWLTAPEGRVEVAGKLAATNADGSGGRVAVNGRDVALASSAVISATGTRGGEVLIGTSGYATGADLADRTTIASGAAIAAGGPGGGGRIETSGRTFDLGAATIAAGAGGAWLLDPDDILIDSAAAATIAGSLDAGTDVTQQTTAGGTGGVGDITVAAPIVWTNTAGDLTLDAFRNIAVEAEISGGGNVTLTAQGDIAIDAAVSGAQLLAQAVGTTAIGAAGSLAGTGDVTIETGIFTNQGGAGAVSSSGGVWLIASDDAANDSDGGLTPDWYQYDYDNAGGAPAAGNGRAYRTAPSASFTLGPVVKDYDGTTDALLDDSNVNVSGLINGDDFTLDGSYATKDAGTGIDVTATNFEANRGGIPVFGYDVTTPSVTDAVGTINRATLTAAIVGTPTKTYNATTAVALTSANFQLTGLAAGETITVNSAATSAYDSADAGSRTVDATLQTSSFTAGSGTLLTNYILPTSASGAGLINPATLIINGITANDKVYDGTTDATLNTGGASIFGVVGGDTVTLDASGATGSFATENVGTAIAVTASGFVLSGADAANYVAGQPSDLAANITPASLVVSGLVANDKIYDGTTTAALNSAGVQFTGLIAGDDVALGGADPEVNFATKNAGTDISVTISGATLTGADAGNYNLSYSGALVADILQRQLTIDVSAMPTKVYDGTTNAVVPGGGVTLDNVVAGESVTISQAAGIDYASKNVGIWDITGTLTPADYQAGPGTLLANYVLPTSVTVQGEITPAPLTIVIVNDPTKPYDGNANASLGPNNFAVDGFVAGEGATVTQTSGQYASSDAGTWTVSASLDEGDFDTDPGTMMSNYIIPTPVYGPGTITRIPLGPGVVTVDITGNPSKTYDGTTVATLTPDDYTLGGFIPGEGATITETVGEYDSKDAGSRAVLVLLDPTDFDPDPGTNLDNYTLPTQATGIGTIFQKALTAAIIGNPTKVYNGTTRAVAGPANYSITGVIAGESITVAPGVVANYGSADAGARIVTANFTANSNFVAGTGTLLSNYMLPTSATGPGTITPAPLLVLGVSAQNKVYDQTTLATLTGSASLFGVVAGDTVVLEGGSAAGAFATPDVGNGIAVTVTGYDISGTDAGNYQLFQPDGLSANITPRGLTIVDLLALDKFYDGTTAATLDLGSASLSGVLAGDDVDLDDSGSSAQFLQKNVGTDLRVLADGFALSGAQAGNYSLSQPGGLTADINPLALTGAIVGNPTKTYDGTTSVSLTAANYSLGGFIAGEGGSITQSAGAAYDSPDAGARTVTANLAVSDFVADPGTLLSNYVLPTSISGAGTINQAQLIAAIVGNPTKVYDSTTAAALTSANYQLQGFVAGESATVTETVGAYDQKNVGSRTVTAALGAGDFAAGGGTNLSNYVLPTSASGAGTITPAEVQVVGILANDKVYDGTTAATLDSSGGGLTGVFGGDTVTLVSGGASGAFATKNVGTDIPVTATGYAISGADAGNYTVLQPFGLMADITEATLQIASVTKVYNADFDVPTVGSAYTLSGVVAGDTVSVDASGITGAYASKNVGSNILVDLQNVAITGADASNYTIAATVTDGPIGIITPATLNILGVLALDKTYDQSSVAALDNSGAALDGVLTGPLGTDDVTLSVAGSSGTFVDGSGNPTANAGTWTVETAGYTVSGADAGNYNLVQPQGLTATIDPLEIFLASVTKVYDGTTALPTASTGYSFTGVLSGDTVIAQTAGVTGQYDDSKNVGTSKPVTVNNLTLTGAQGGNYFISSSITDTIGTITQATLTASIIGNPTKTYDGDATATLTSANYQLSGFVLSEGATVTQTAGTYDSPNVDAASVTADITGFIVADGGTDLANYVLPTSASGAGTIDPRLLTVSGVLANDKVYDGTTAATLNSAGASLNNVVSGDTVSLNSSGATGVFAQADVGTNIAVTASGYTLDNNPFGNYVLQQPQGLSADITAALLTLTEVSRVYNGLTTLPTDAAAYTLSGIVAGDAVTVDAAAAAASGSYADKNVGTGILVTIGNLGLTGADAGNYSIVSSITDEAIGTITPAMLTATIIGDPTKTYDGNTAATLTSANYQLSGFVLSEGATVGQTAGLYNSANVVEANSVTATLGAGDFTADSGTDLNNYILPTSATGAGTIDPAALTAAIVGDPTKTYDGTTAATLTGANYSLTGFVAGEGASVTETAGVYDSANAGSRTVTATLTGGDFTANGGTLLSNYVLPTSASGAGMIDQALLTAAIIGDPTKTYDGNSAATLTSANYQLTGFVAGEGATVTETAGLYDSANAGSRTVTATLTGGDFTADSGTLLANYVLPTTASGAGTIDQAALTIAIIGDPTKTYDGNSAATLTSANYSLTGFVAGEGATVTETMGLYDSANAGSRTVTATLTGGDFTANGGTLLSNYILPTSASGAGTIDQALLTAAIIGDPTKTYDGTTAATLTSGNYQLSGFVAGEGATVTETAGLYDSANAGSRTVTAALGVGDFTADSGTLLANYVLPTSASGAGTIDQAVLTASIVGIPTKVYDANSAITLAPGDYQLTGFVSGEGATITQTAGLFDDPNAGIRQITAMLAAGDFTADSGTLLANYVLPTEATGAGLIERAQLTAAIIGNPTKTYDGTTVATLGSANYSLSGFVAGQGATVTETMGLYDSANAGSRTVTASLGSADFTADSGTLLTNYILPTSATGAGTITQATLTAAIIGNPTKTYDGTAAATLTGANYQLSGFVAGEGATVTETMGLYDSANAGSRTVTATLGAGDFTADSGTLLANYVLPTSASGAGTIAQALLTAAIIGNPTKTYDGTTAAMLTSANYQLSGFVAGEGATVTETAGLYGSANAGVRTVTATLTGSDFTATGGTLLSNYVLPTSASGLGTIDQAELTAAIIGNPTKTYDGTTAATLTSANYQLSGFVAGEGASVTETMGLYGSANAGTRTVTATLTGGDFTADSGTLLSNYILPTSASGLGTIDRAQLTAAIVGNPTKTYDGTTAATLTSANYRLTGFVAGESATVTETAGTYAAANAGPRLVTATLDSGDFAAGSGTLLSNYILPTSATGLGTIAQALLTAAIIGNPTKTYDGTTAATLTSANYQLSGFAAGEGATVTETMGLYGSANAGTRTVTAALGSGDFTADSGTLLSNYVLPTSASGLGTIAQALLIASIIGDPTKTYDGTTAATLTSGNYQLSGFIAGEGASVTQTAGTYDSANAGARTVTAVLGSGDFAADSGTLLSNYALPTSASGAGTIDQALLTVAIIGNPTRAYDGTTAATLTSANFGLTGFVAGEGATVTRTAGTYASANAGPRLVTASLAAGDFAADSGTLLANYILPTSASGLGTIDRAPLTAAIIGNPTKTYDGNTAATLTSANYSLSGFVAGEGATVTETMGLYDSANAGGRTVTAALDTGDFTADSGTLLANYILPATASGAGTIDQALLTASIVGNPTKAYDGTTAAILTSANYQLSGFVAGESATVTETAGLYDDPNAGSRMVSAALGADDFAAGSGTLLSNYVLPTSASGTGTIERALLIAAIIGNPTKTYDATAGASLTSANYQLAGFAAGEGATVTETAGLYDSANAGSRTVTATLDAGDFAADSGTLFSNYILPTSASGMGTIDPALLTAAIIGDPTKIYDGNAVATLTSANYSLTGFIAGEGASVTQTVGAYDSAHAGDRTVTASLSAGDFAADSGTLLSNYVLPTEAAGLGTIDPAQLAVSITGFPTKPYDGNDLAFLTPPDYTITGFAPGEGATITQAQGNYANSDAGIWQVQATIDASQYRPGSGTDLSNYILPTLAVGPGAILPNTTPRDLGYIMGKPHFYIPYPSLNGLNQGYTNTLAGLPTIIALGGEGLDADGYWLRTGQPVINSIEGVLQQGYRTKRLRFAFPVPAASQQAPARP</sequence>
<evidence type="ECO:0000259" key="2">
    <source>
        <dbReference type="SMART" id="SM00912"/>
    </source>
</evidence>
<evidence type="ECO:0000256" key="1">
    <source>
        <dbReference type="SAM" id="SignalP"/>
    </source>
</evidence>
<evidence type="ECO:0000313" key="3">
    <source>
        <dbReference type="EMBL" id="SNS77973.1"/>
    </source>
</evidence>
<dbReference type="Gene3D" id="2.160.20.10">
    <property type="entry name" value="Single-stranded right-handed beta-helix, Pectin lyase-like"/>
    <property type="match status" value="1"/>
</dbReference>
<keyword evidence="1" id="KW-0732">Signal</keyword>
<dbReference type="InterPro" id="IPR008638">
    <property type="entry name" value="FhaB/CdiA-like_TPS"/>
</dbReference>
<proteinExistence type="predicted"/>
<feature type="domain" description="Filamentous haemagglutinin FhaB/tRNA nuclease CdiA-like TPS" evidence="2">
    <location>
        <begin position="47"/>
        <end position="159"/>
    </location>
</feature>
<organism evidence="3 4">
    <name type="scientific">Sphingopyxis indica</name>
    <dbReference type="NCBI Taxonomy" id="436663"/>
    <lineage>
        <taxon>Bacteria</taxon>
        <taxon>Pseudomonadati</taxon>
        <taxon>Pseudomonadota</taxon>
        <taxon>Alphaproteobacteria</taxon>
        <taxon>Sphingomonadales</taxon>
        <taxon>Sphingomonadaceae</taxon>
        <taxon>Sphingopyxis</taxon>
    </lineage>
</organism>
<dbReference type="InterPro" id="IPR050909">
    <property type="entry name" value="Bact_Autotransporter_VF"/>
</dbReference>
<feature type="chain" id="PRO_5012467016" evidence="1">
    <location>
        <begin position="43"/>
        <end position="4160"/>
    </location>
</feature>
<evidence type="ECO:0000313" key="4">
    <source>
        <dbReference type="Proteomes" id="UP000198339"/>
    </source>
</evidence>
<feature type="signal peptide" evidence="1">
    <location>
        <begin position="1"/>
        <end position="42"/>
    </location>
</feature>
<dbReference type="SUPFAM" id="SSF51126">
    <property type="entry name" value="Pectin lyase-like"/>
    <property type="match status" value="1"/>
</dbReference>
<dbReference type="SMART" id="SM00912">
    <property type="entry name" value="Haemagg_act"/>
    <property type="match status" value="1"/>
</dbReference>
<dbReference type="EMBL" id="FZPA01000005">
    <property type="protein sequence ID" value="SNS77973.1"/>
    <property type="molecule type" value="Genomic_DNA"/>
</dbReference>
<keyword evidence="4" id="KW-1185">Reference proteome</keyword>
<dbReference type="Pfam" id="PF18657">
    <property type="entry name" value="YDG"/>
    <property type="match status" value="38"/>
</dbReference>
<accession>A0A239HAX7</accession>